<dbReference type="EMBL" id="QLII01000001">
    <property type="protein sequence ID" value="RAI75666.1"/>
    <property type="molecule type" value="Genomic_DNA"/>
</dbReference>
<feature type="transmembrane region" description="Helical" evidence="1">
    <location>
        <begin position="57"/>
        <end position="76"/>
    </location>
</feature>
<proteinExistence type="predicted"/>
<feature type="transmembrane region" description="Helical" evidence="1">
    <location>
        <begin position="88"/>
        <end position="108"/>
    </location>
</feature>
<dbReference type="Proteomes" id="UP000249016">
    <property type="component" value="Unassembled WGS sequence"/>
</dbReference>
<dbReference type="InterPro" id="IPR025635">
    <property type="entry name" value="DUF4293"/>
</dbReference>
<feature type="transmembrane region" description="Helical" evidence="1">
    <location>
        <begin position="7"/>
        <end position="26"/>
    </location>
</feature>
<reference evidence="2 3" key="1">
    <citation type="submission" date="2018-06" db="EMBL/GenBank/DDBJ databases">
        <title>Spirosoma sp. HMF3257 Genome sequencing and assembly.</title>
        <authorList>
            <person name="Kang H."/>
            <person name="Cha I."/>
            <person name="Kim H."/>
            <person name="Kang J."/>
            <person name="Joh K."/>
        </authorList>
    </citation>
    <scope>NUCLEOTIDE SEQUENCE [LARGE SCALE GENOMIC DNA]</scope>
    <source>
        <strain evidence="2 3">HMF3257</strain>
    </source>
</reference>
<keyword evidence="1" id="KW-1133">Transmembrane helix</keyword>
<gene>
    <name evidence="2" type="ORF">HMF3257_18635</name>
</gene>
<dbReference type="Pfam" id="PF14126">
    <property type="entry name" value="DUF4293"/>
    <property type="match status" value="1"/>
</dbReference>
<evidence type="ECO:0000313" key="2">
    <source>
        <dbReference type="EMBL" id="RAI75666.1"/>
    </source>
</evidence>
<dbReference type="AlphaFoldDB" id="A0A327NNT7"/>
<evidence type="ECO:0000256" key="1">
    <source>
        <dbReference type="SAM" id="Phobius"/>
    </source>
</evidence>
<comment type="caution">
    <text evidence="2">The sequence shown here is derived from an EMBL/GenBank/DDBJ whole genome shotgun (WGS) entry which is preliminary data.</text>
</comment>
<keyword evidence="3" id="KW-1185">Reference proteome</keyword>
<name>A0A327NNT7_9BACT</name>
<keyword evidence="1" id="KW-0812">Transmembrane</keyword>
<evidence type="ECO:0000313" key="3">
    <source>
        <dbReference type="Proteomes" id="UP000249016"/>
    </source>
</evidence>
<dbReference type="OrthoDB" id="594989at2"/>
<accession>A0A327NNT7</accession>
<dbReference type="RefSeq" id="WP_111344324.1">
    <property type="nucleotide sequence ID" value="NZ_QLII01000001.1"/>
</dbReference>
<sequence>MIQRIQTVFLFLITVAMGIALTNPIWEKAGLKSPEMAHLSALQYTHQEGITTYADTIWYLALLIAVVGLVSLYAIFQYRNRLTQTALCAANALMLTAIMGIILYRTLYMAKAYGIPTDQGTFLVGFYAIIAALVFNALANRSIRRDEKLVRGSDRIR</sequence>
<protein>
    <submittedName>
        <fullName evidence="2">DUF4293 domain-containing protein</fullName>
    </submittedName>
</protein>
<keyword evidence="1" id="KW-0472">Membrane</keyword>
<feature type="transmembrane region" description="Helical" evidence="1">
    <location>
        <begin position="120"/>
        <end position="139"/>
    </location>
</feature>
<organism evidence="2 3">
    <name type="scientific">Spirosoma telluris</name>
    <dbReference type="NCBI Taxonomy" id="2183553"/>
    <lineage>
        <taxon>Bacteria</taxon>
        <taxon>Pseudomonadati</taxon>
        <taxon>Bacteroidota</taxon>
        <taxon>Cytophagia</taxon>
        <taxon>Cytophagales</taxon>
        <taxon>Cytophagaceae</taxon>
        <taxon>Spirosoma</taxon>
    </lineage>
</organism>